<evidence type="ECO:0000256" key="2">
    <source>
        <dbReference type="PROSITE-ProRule" id="PRU00035"/>
    </source>
</evidence>
<evidence type="ECO:0000256" key="3">
    <source>
        <dbReference type="SAM" id="MobiDB-lite"/>
    </source>
</evidence>
<dbReference type="GO" id="GO:0006325">
    <property type="term" value="P:chromatin organization"/>
    <property type="evidence" value="ECO:0007669"/>
    <property type="project" value="UniProtKB-ARBA"/>
</dbReference>
<feature type="compositionally biased region" description="Low complexity" evidence="3">
    <location>
        <begin position="329"/>
        <end position="351"/>
    </location>
</feature>
<dbReference type="EMBL" id="ML014156">
    <property type="protein sequence ID" value="RKP01951.1"/>
    <property type="molecule type" value="Genomic_DNA"/>
</dbReference>
<feature type="compositionally biased region" description="Acidic residues" evidence="3">
    <location>
        <begin position="193"/>
        <end position="215"/>
    </location>
</feature>
<feature type="compositionally biased region" description="Basic and acidic residues" evidence="3">
    <location>
        <begin position="540"/>
        <end position="554"/>
    </location>
</feature>
<dbReference type="OrthoDB" id="1742084at2759"/>
<evidence type="ECO:0000313" key="6">
    <source>
        <dbReference type="Proteomes" id="UP000274922"/>
    </source>
</evidence>
<organism evidence="5 6">
    <name type="scientific">Caulochytrium protostelioides</name>
    <dbReference type="NCBI Taxonomy" id="1555241"/>
    <lineage>
        <taxon>Eukaryota</taxon>
        <taxon>Fungi</taxon>
        <taxon>Fungi incertae sedis</taxon>
        <taxon>Chytridiomycota</taxon>
        <taxon>Chytridiomycota incertae sedis</taxon>
        <taxon>Chytridiomycetes</taxon>
        <taxon>Caulochytriales</taxon>
        <taxon>Caulochytriaceae</taxon>
        <taxon>Caulochytrium</taxon>
    </lineage>
</organism>
<accession>A0A4P9XA74</accession>
<feature type="compositionally biased region" description="Basic and acidic residues" evidence="3">
    <location>
        <begin position="415"/>
        <end position="430"/>
    </location>
</feature>
<keyword evidence="6" id="KW-1185">Reference proteome</keyword>
<feature type="compositionally biased region" description="Basic and acidic residues" evidence="3">
    <location>
        <begin position="172"/>
        <end position="192"/>
    </location>
</feature>
<feature type="compositionally biased region" description="Polar residues" evidence="3">
    <location>
        <begin position="510"/>
        <end position="520"/>
    </location>
</feature>
<keyword evidence="1 2" id="KW-0103">Bromodomain</keyword>
<dbReference type="InterPro" id="IPR001487">
    <property type="entry name" value="Bromodomain"/>
</dbReference>
<dbReference type="PANTHER" id="PTHR15398">
    <property type="entry name" value="BROMODOMAIN-CONTAINING PROTEIN 8"/>
    <property type="match status" value="1"/>
</dbReference>
<dbReference type="Pfam" id="PF00439">
    <property type="entry name" value="Bromodomain"/>
    <property type="match status" value="1"/>
</dbReference>
<feature type="compositionally biased region" description="Basic residues" evidence="3">
    <location>
        <begin position="352"/>
        <end position="361"/>
    </location>
</feature>
<proteinExistence type="predicted"/>
<gene>
    <name evidence="5" type="ORF">CXG81DRAFT_18310</name>
</gene>
<feature type="region of interest" description="Disordered" evidence="3">
    <location>
        <begin position="168"/>
        <end position="372"/>
    </location>
</feature>
<sequence length="674" mass="72412">MAPPLTRGWTTLECLVLAQAVHHHGAHAWPQVARALQQHPLILAHRAQAVSQTAPSHGLPIADHVPQTRASAAQAAATAAAAAEQFTPKICSTKFEELIATMGSSGGRTTPTGETAATPAPYTATVMAASQLARQMWTQRTAELQHLIDAETAHVAELAAATKRMVLKRKRSASEDHDLLRPHGNKHPREGISDDDNDGDDEDDGEHPLADEDDGESRIRHRVGPSLSDIEGYAGPTPSAKPLAGAGGQPNTSQLPSAGAAHSEVEDEEANRFLASAVSASGRRDHAHLPPSGRSRRSSTVAALSERDTAAGVSHPVRRSRRATDDEAPLGLPSTAPAGLAAASTTAPSTPSHRRRRTRTASHRDTAGLPIEAPFPGEVAAVRGDVLVEVEESPAADLSVPLTVTMAASGSPRLRNRDARAGSEATHDAGRPPSGTLSASSATTATTTAGASDLPVPPEKAEKHERVEKVEKHEKSDRRPVQRRQSDLSVITKPLHHALRRDGLPPLPPSDSNVSLTVSSLDPGEVGTPLTDGLDNDSNVDSHSEAGSRSETIRSVATDRHRSWRRLCLMIWMKISDHRYGHVFMNPVKPERMPDYTAIVKRPMCLNQVKARIREREITTTAEFQRDVLLVFTNAIMYYAEGSQLYNMAMEMLLSAESEMQHLTLHEVWGGQTD</sequence>
<dbReference type="STRING" id="1555241.A0A4P9XA74"/>
<dbReference type="PROSITE" id="PS50014">
    <property type="entry name" value="BROMODOMAIN_2"/>
    <property type="match status" value="1"/>
</dbReference>
<dbReference type="PANTHER" id="PTHR15398:SF4">
    <property type="entry name" value="BROMODOMAIN-CONTAINING PROTEIN 8 ISOFORM X1"/>
    <property type="match status" value="1"/>
</dbReference>
<dbReference type="PRINTS" id="PR00503">
    <property type="entry name" value="BROMODOMAIN"/>
</dbReference>
<evidence type="ECO:0000259" key="4">
    <source>
        <dbReference type="PROSITE" id="PS50014"/>
    </source>
</evidence>
<dbReference type="Gene3D" id="1.20.920.10">
    <property type="entry name" value="Bromodomain-like"/>
    <property type="match status" value="1"/>
</dbReference>
<protein>
    <recommendedName>
        <fullName evidence="4">Bromo domain-containing protein</fullName>
    </recommendedName>
</protein>
<name>A0A4P9XA74_9FUNG</name>
<dbReference type="InterPro" id="IPR036427">
    <property type="entry name" value="Bromodomain-like_sf"/>
</dbReference>
<feature type="compositionally biased region" description="Basic and acidic residues" evidence="3">
    <location>
        <begin position="459"/>
        <end position="486"/>
    </location>
</feature>
<feature type="compositionally biased region" description="Low complexity" evidence="3">
    <location>
        <begin position="434"/>
        <end position="452"/>
    </location>
</feature>
<dbReference type="SUPFAM" id="SSF47370">
    <property type="entry name" value="Bromodomain"/>
    <property type="match status" value="1"/>
</dbReference>
<feature type="domain" description="Bromo" evidence="4">
    <location>
        <begin position="576"/>
        <end position="646"/>
    </location>
</feature>
<dbReference type="GO" id="GO:0035267">
    <property type="term" value="C:NuA4 histone acetyltransferase complex"/>
    <property type="evidence" value="ECO:0007669"/>
    <property type="project" value="TreeGrafter"/>
</dbReference>
<reference evidence="6" key="1">
    <citation type="journal article" date="2018" name="Nat. Microbiol.">
        <title>Leveraging single-cell genomics to expand the fungal tree of life.</title>
        <authorList>
            <person name="Ahrendt S.R."/>
            <person name="Quandt C.A."/>
            <person name="Ciobanu D."/>
            <person name="Clum A."/>
            <person name="Salamov A."/>
            <person name="Andreopoulos B."/>
            <person name="Cheng J.F."/>
            <person name="Woyke T."/>
            <person name="Pelin A."/>
            <person name="Henrissat B."/>
            <person name="Reynolds N.K."/>
            <person name="Benny G.L."/>
            <person name="Smith M.E."/>
            <person name="James T.Y."/>
            <person name="Grigoriev I.V."/>
        </authorList>
    </citation>
    <scope>NUCLEOTIDE SEQUENCE [LARGE SCALE GENOMIC DNA]</scope>
    <source>
        <strain evidence="6">ATCC 52028</strain>
    </source>
</reference>
<dbReference type="AlphaFoldDB" id="A0A4P9XA74"/>
<dbReference type="SMART" id="SM00297">
    <property type="entry name" value="BROMO"/>
    <property type="match status" value="1"/>
</dbReference>
<feature type="region of interest" description="Disordered" evidence="3">
    <location>
        <begin position="409"/>
        <end position="554"/>
    </location>
</feature>
<evidence type="ECO:0000256" key="1">
    <source>
        <dbReference type="ARBA" id="ARBA00023117"/>
    </source>
</evidence>
<evidence type="ECO:0000313" key="5">
    <source>
        <dbReference type="EMBL" id="RKP01951.1"/>
    </source>
</evidence>
<dbReference type="Proteomes" id="UP000274922">
    <property type="component" value="Unassembled WGS sequence"/>
</dbReference>